<dbReference type="RefSeq" id="XP_043162637.1">
    <property type="nucleotide sequence ID" value="XM_043306702.1"/>
</dbReference>
<protein>
    <recommendedName>
        <fullName evidence="3">C2H2-type domain-containing protein</fullName>
    </recommendedName>
</protein>
<evidence type="ECO:0008006" key="3">
    <source>
        <dbReference type="Google" id="ProtNLM"/>
    </source>
</evidence>
<dbReference type="AlphaFoldDB" id="A0A9P3BIL1"/>
<dbReference type="Proteomes" id="UP001043456">
    <property type="component" value="Unassembled WGS sequence"/>
</dbReference>
<dbReference type="EMBL" id="BHVY01000009">
    <property type="protein sequence ID" value="GIJ91891.1"/>
    <property type="molecule type" value="Genomic_DNA"/>
</dbReference>
<keyword evidence="2" id="KW-1185">Reference proteome</keyword>
<dbReference type="OrthoDB" id="4368793at2759"/>
<reference evidence="1 2" key="1">
    <citation type="submission" date="2018-10" db="EMBL/GenBank/DDBJ databases">
        <title>Pan-genome distribution and transcriptional activeness of fungal secondary metabolism genes in Aspergillus section Fumigati.</title>
        <authorList>
            <person name="Takahashi H."/>
            <person name="Umemura M."/>
            <person name="Ninomiya A."/>
            <person name="Kusuya Y."/>
            <person name="Urayama S."/>
            <person name="Shimizu M."/>
            <person name="Watanabe A."/>
            <person name="Kamei K."/>
            <person name="Yaguchi T."/>
            <person name="Hagiwara D."/>
        </authorList>
    </citation>
    <scope>NUCLEOTIDE SEQUENCE [LARGE SCALE GENOMIC DNA]</scope>
    <source>
        <strain evidence="1 2">IFM 55266</strain>
    </source>
</reference>
<name>A0A9P3BIL1_9EURO</name>
<evidence type="ECO:0000313" key="2">
    <source>
        <dbReference type="Proteomes" id="UP001043456"/>
    </source>
</evidence>
<dbReference type="GeneID" id="67009476"/>
<gene>
    <name evidence="1" type="ORF">Asppvi_010866</name>
</gene>
<organism evidence="1 2">
    <name type="scientific">Aspergillus pseudoviridinutans</name>
    <dbReference type="NCBI Taxonomy" id="1517512"/>
    <lineage>
        <taxon>Eukaryota</taxon>
        <taxon>Fungi</taxon>
        <taxon>Dikarya</taxon>
        <taxon>Ascomycota</taxon>
        <taxon>Pezizomycotina</taxon>
        <taxon>Eurotiomycetes</taxon>
        <taxon>Eurotiomycetidae</taxon>
        <taxon>Eurotiales</taxon>
        <taxon>Aspergillaceae</taxon>
        <taxon>Aspergillus</taxon>
        <taxon>Aspergillus subgen. Fumigati</taxon>
    </lineage>
</organism>
<proteinExistence type="predicted"/>
<accession>A0A9P3BIL1</accession>
<comment type="caution">
    <text evidence="1">The sequence shown here is derived from an EMBL/GenBank/DDBJ whole genome shotgun (WGS) entry which is preliminary data.</text>
</comment>
<sequence length="75" mass="8475">MTFVKSAKGYLVIYPREVYCRAPGCPKAKEAYSSLNNLKKHIQSAHSKKYTIDTTSRGAPTIEEQQEAIHKSLFN</sequence>
<evidence type="ECO:0000313" key="1">
    <source>
        <dbReference type="EMBL" id="GIJ91891.1"/>
    </source>
</evidence>